<protein>
    <submittedName>
        <fullName evidence="1">Uncharacterized protein</fullName>
    </submittedName>
</protein>
<keyword evidence="2" id="KW-1185">Reference proteome</keyword>
<organism evidence="1 2">
    <name type="scientific">Microbulbifer taiwanensis</name>
    <dbReference type="NCBI Taxonomy" id="986746"/>
    <lineage>
        <taxon>Bacteria</taxon>
        <taxon>Pseudomonadati</taxon>
        <taxon>Pseudomonadota</taxon>
        <taxon>Gammaproteobacteria</taxon>
        <taxon>Cellvibrionales</taxon>
        <taxon>Microbulbiferaceae</taxon>
        <taxon>Microbulbifer</taxon>
    </lineage>
</organism>
<dbReference type="Proteomes" id="UP001596425">
    <property type="component" value="Unassembled WGS sequence"/>
</dbReference>
<dbReference type="RefSeq" id="WP_193194711.1">
    <property type="nucleotide sequence ID" value="NZ_JBHSVR010000001.1"/>
</dbReference>
<gene>
    <name evidence="1" type="ORF">ACFQBM_19525</name>
</gene>
<comment type="caution">
    <text evidence="1">The sequence shown here is derived from an EMBL/GenBank/DDBJ whole genome shotgun (WGS) entry which is preliminary data.</text>
</comment>
<evidence type="ECO:0000313" key="1">
    <source>
        <dbReference type="EMBL" id="MFC6635471.1"/>
    </source>
</evidence>
<dbReference type="EMBL" id="JBHSVR010000001">
    <property type="protein sequence ID" value="MFC6635471.1"/>
    <property type="molecule type" value="Genomic_DNA"/>
</dbReference>
<evidence type="ECO:0000313" key="2">
    <source>
        <dbReference type="Proteomes" id="UP001596425"/>
    </source>
</evidence>
<accession>A0ABW1YSD3</accession>
<proteinExistence type="predicted"/>
<name>A0ABW1YSD3_9GAMM</name>
<sequence>MRHTTLFAGPVELQIAKEIQAWLEQQGKKEGVDISRLESATLEVDVDTGKVATSRKKIVLFNFECRSNIKTNSSTYKANVKDIQQ</sequence>
<reference evidence="2" key="1">
    <citation type="journal article" date="2019" name="Int. J. Syst. Evol. Microbiol.">
        <title>The Global Catalogue of Microorganisms (GCM) 10K type strain sequencing project: providing services to taxonomists for standard genome sequencing and annotation.</title>
        <authorList>
            <consortium name="The Broad Institute Genomics Platform"/>
            <consortium name="The Broad Institute Genome Sequencing Center for Infectious Disease"/>
            <person name="Wu L."/>
            <person name="Ma J."/>
        </authorList>
    </citation>
    <scope>NUCLEOTIDE SEQUENCE [LARGE SCALE GENOMIC DNA]</scope>
    <source>
        <strain evidence="2">CGMCC 1.13718</strain>
    </source>
</reference>